<dbReference type="SUPFAM" id="SSF55469">
    <property type="entry name" value="FMN-dependent nitroreductase-like"/>
    <property type="match status" value="1"/>
</dbReference>
<evidence type="ECO:0000313" key="6">
    <source>
        <dbReference type="Proteomes" id="UP000302163"/>
    </source>
</evidence>
<evidence type="ECO:0000256" key="2">
    <source>
        <dbReference type="ARBA" id="ARBA00022857"/>
    </source>
</evidence>
<evidence type="ECO:0000256" key="3">
    <source>
        <dbReference type="ARBA" id="ARBA00023002"/>
    </source>
</evidence>
<sequence length="214" mass="24096">MDIEKLVRTRYTSKAYDGSRKLSEEQRQELLDLLRFSPSSVNSQPWHFFVIESDEAKARVLPAFGEANARKVQDAALVVVFTIRKEMSEDHLHALLAQEERDGRFESDDLKAGQDKGRRYFVNLNSGSVEQQRNWMARQAYLSLGFLLLGAAGMGLDATPIEGFTPEKMDQLLSLEDQGLQSVVVATVGYRSEQDFNAALPKSRLAQDQVITLL</sequence>
<dbReference type="PANTHER" id="PTHR43673:SF10">
    <property type="entry name" value="NADH DEHYDROGENASE_NAD(P)H NITROREDUCTASE XCC3605-RELATED"/>
    <property type="match status" value="1"/>
</dbReference>
<dbReference type="Gene3D" id="3.40.109.10">
    <property type="entry name" value="NADH Oxidase"/>
    <property type="match status" value="1"/>
</dbReference>
<dbReference type="GO" id="GO:0004155">
    <property type="term" value="F:6,7-dihydropteridine reductase activity"/>
    <property type="evidence" value="ECO:0007669"/>
    <property type="project" value="UniProtKB-EC"/>
</dbReference>
<dbReference type="InterPro" id="IPR033878">
    <property type="entry name" value="NfsB-like"/>
</dbReference>
<evidence type="ECO:0000259" key="4">
    <source>
        <dbReference type="Pfam" id="PF00881"/>
    </source>
</evidence>
<organism evidence="5 6">
    <name type="scientific">Jejubacter calystegiae</name>
    <dbReference type="NCBI Taxonomy" id="2579935"/>
    <lineage>
        <taxon>Bacteria</taxon>
        <taxon>Pseudomonadati</taxon>
        <taxon>Pseudomonadota</taxon>
        <taxon>Gammaproteobacteria</taxon>
        <taxon>Enterobacterales</taxon>
        <taxon>Enterobacteriaceae</taxon>
        <taxon>Jejubacter</taxon>
    </lineage>
</organism>
<evidence type="ECO:0000256" key="1">
    <source>
        <dbReference type="ARBA" id="ARBA00007118"/>
    </source>
</evidence>
<keyword evidence="2" id="KW-0521">NADP</keyword>
<accession>A0A4P8YUP4</accession>
<dbReference type="Pfam" id="PF00881">
    <property type="entry name" value="Nitroreductase"/>
    <property type="match status" value="1"/>
</dbReference>
<name>A0A4P8YUP4_9ENTR</name>
<dbReference type="NCBIfam" id="NF008275">
    <property type="entry name" value="PRK11053.1"/>
    <property type="match status" value="1"/>
</dbReference>
<evidence type="ECO:0000313" key="5">
    <source>
        <dbReference type="EMBL" id="QCT22742.1"/>
    </source>
</evidence>
<proteinExistence type="inferred from homology"/>
<comment type="similarity">
    <text evidence="1">Belongs to the nitroreductase family.</text>
</comment>
<dbReference type="PANTHER" id="PTHR43673">
    <property type="entry name" value="NAD(P)H NITROREDUCTASE YDGI-RELATED"/>
    <property type="match status" value="1"/>
</dbReference>
<dbReference type="InterPro" id="IPR000415">
    <property type="entry name" value="Nitroreductase-like"/>
</dbReference>
<dbReference type="AlphaFoldDB" id="A0A4P8YUP4"/>
<keyword evidence="3 5" id="KW-0560">Oxidoreductase</keyword>
<dbReference type="KEGG" id="izh:FEM41_17695"/>
<dbReference type="EC" id="1.5.1.34" evidence="5"/>
<dbReference type="EMBL" id="CP040428">
    <property type="protein sequence ID" value="QCT22742.1"/>
    <property type="molecule type" value="Genomic_DNA"/>
</dbReference>
<dbReference type="OrthoDB" id="9809288at2"/>
<dbReference type="CDD" id="cd02149">
    <property type="entry name" value="NfsB-like"/>
    <property type="match status" value="1"/>
</dbReference>
<protein>
    <submittedName>
        <fullName evidence="5">Oxygen-insensitive NAD(P)H nitroreductase</fullName>
        <ecNumber evidence="5">1.5.1.34</ecNumber>
    </submittedName>
</protein>
<dbReference type="InterPro" id="IPR029479">
    <property type="entry name" value="Nitroreductase"/>
</dbReference>
<gene>
    <name evidence="5" type="primary">nfsB</name>
    <name evidence="5" type="ORF">FEM41_17695</name>
</gene>
<reference evidence="5 6" key="1">
    <citation type="submission" date="2019-05" db="EMBL/GenBank/DDBJ databases">
        <title>Complete genome sequence of Izhakiella calystegiae KSNA2, an endophyte isolated from beach morning glory (Calystegia soldanella).</title>
        <authorList>
            <person name="Jiang L."/>
            <person name="Jeong J.C."/>
            <person name="Kim C.Y."/>
            <person name="Kim D.H."/>
            <person name="Kim S.W."/>
            <person name="Lee j."/>
        </authorList>
    </citation>
    <scope>NUCLEOTIDE SEQUENCE [LARGE SCALE GENOMIC DNA]</scope>
    <source>
        <strain evidence="5 6">KSNA2</strain>
    </source>
</reference>
<dbReference type="Proteomes" id="UP000302163">
    <property type="component" value="Chromosome"/>
</dbReference>
<feature type="domain" description="Nitroreductase" evidence="4">
    <location>
        <begin position="7"/>
        <end position="190"/>
    </location>
</feature>
<keyword evidence="6" id="KW-1185">Reference proteome</keyword>